<evidence type="ECO:0000256" key="5">
    <source>
        <dbReference type="ARBA" id="ARBA00051722"/>
    </source>
</evidence>
<protein>
    <recommendedName>
        <fullName evidence="2">protein-tyrosine-phosphatase</fullName>
        <ecNumber evidence="2">3.1.3.48</ecNumber>
    </recommendedName>
</protein>
<dbReference type="InterPro" id="IPR036196">
    <property type="entry name" value="Ptyr_pPase_sf"/>
</dbReference>
<comment type="catalytic activity">
    <reaction evidence="5">
        <text>O-phospho-L-tyrosyl-[protein] + H2O = L-tyrosyl-[protein] + phosphate</text>
        <dbReference type="Rhea" id="RHEA:10684"/>
        <dbReference type="Rhea" id="RHEA-COMP:10136"/>
        <dbReference type="Rhea" id="RHEA-COMP:20101"/>
        <dbReference type="ChEBI" id="CHEBI:15377"/>
        <dbReference type="ChEBI" id="CHEBI:43474"/>
        <dbReference type="ChEBI" id="CHEBI:46858"/>
        <dbReference type="ChEBI" id="CHEBI:61978"/>
        <dbReference type="EC" id="3.1.3.48"/>
    </reaction>
</comment>
<dbReference type="PRINTS" id="PR00719">
    <property type="entry name" value="LMWPTPASE"/>
</dbReference>
<feature type="active site" description="Nucleophile" evidence="6">
    <location>
        <position position="9"/>
    </location>
</feature>
<feature type="active site" description="Proton donor" evidence="6">
    <location>
        <position position="115"/>
    </location>
</feature>
<keyword evidence="3" id="KW-0378">Hydrolase</keyword>
<feature type="domain" description="Phosphotyrosine protein phosphatase I" evidence="7">
    <location>
        <begin position="3"/>
        <end position="141"/>
    </location>
</feature>
<dbReference type="RefSeq" id="WP_054966577.1">
    <property type="nucleotide sequence ID" value="NZ_FMUN01000002.1"/>
</dbReference>
<dbReference type="SUPFAM" id="SSF52788">
    <property type="entry name" value="Phosphotyrosine protein phosphatases I"/>
    <property type="match status" value="1"/>
</dbReference>
<dbReference type="InterPro" id="IPR050438">
    <property type="entry name" value="LMW_PTPase"/>
</dbReference>
<dbReference type="AlphaFoldDB" id="A0A0P9C474"/>
<dbReference type="Proteomes" id="UP000183104">
    <property type="component" value="Unassembled WGS sequence"/>
</dbReference>
<keyword evidence="4" id="KW-0904">Protein phosphatase</keyword>
<accession>A0A0P9C474</accession>
<evidence type="ECO:0000259" key="7">
    <source>
        <dbReference type="SMART" id="SM00226"/>
    </source>
</evidence>
<evidence type="ECO:0000256" key="6">
    <source>
        <dbReference type="PIRSR" id="PIRSR617867-1"/>
    </source>
</evidence>
<dbReference type="InterPro" id="IPR023485">
    <property type="entry name" value="Ptyr_pPase"/>
</dbReference>
<evidence type="ECO:0000256" key="1">
    <source>
        <dbReference type="ARBA" id="ARBA00011063"/>
    </source>
</evidence>
<evidence type="ECO:0000313" key="8">
    <source>
        <dbReference type="EMBL" id="SCX97909.1"/>
    </source>
</evidence>
<dbReference type="Pfam" id="PF01451">
    <property type="entry name" value="LMWPc"/>
    <property type="match status" value="1"/>
</dbReference>
<feature type="active site" evidence="6">
    <location>
        <position position="15"/>
    </location>
</feature>
<evidence type="ECO:0000313" key="9">
    <source>
        <dbReference type="Proteomes" id="UP000183104"/>
    </source>
</evidence>
<evidence type="ECO:0000256" key="4">
    <source>
        <dbReference type="ARBA" id="ARBA00022912"/>
    </source>
</evidence>
<dbReference type="STRING" id="381306.AN478_10595"/>
<dbReference type="SMART" id="SM00226">
    <property type="entry name" value="LMWPc"/>
    <property type="match status" value="1"/>
</dbReference>
<evidence type="ECO:0000256" key="2">
    <source>
        <dbReference type="ARBA" id="ARBA00013064"/>
    </source>
</evidence>
<reference evidence="9" key="1">
    <citation type="submission" date="2016-10" db="EMBL/GenBank/DDBJ databases">
        <authorList>
            <person name="Varghese N."/>
        </authorList>
    </citation>
    <scope>NUCLEOTIDE SEQUENCE [LARGE SCALE GENOMIC DNA]</scope>
    <source>
        <strain evidence="9">HL 19</strain>
    </source>
</reference>
<dbReference type="EMBL" id="FMUN01000002">
    <property type="protein sequence ID" value="SCX97909.1"/>
    <property type="molecule type" value="Genomic_DNA"/>
</dbReference>
<dbReference type="CDD" id="cd16343">
    <property type="entry name" value="LMWPTP"/>
    <property type="match status" value="1"/>
</dbReference>
<sequence length="149" mass="16397">MFGSVLIVCTGNICRSPMAEALLRAHAGDRLRVESAGVGALQDREADPVAVALMAERGLDLGGHQARQIDLELAQQFDLLLAMEQEQVDWLNAQFPVVRGRVHRLGRWREADIPDPYRGTREDFEHALAEIEACLGDWQAKGLLPAEAG</sequence>
<gene>
    <name evidence="8" type="ORF">SAMN05661077_0915</name>
</gene>
<dbReference type="GO" id="GO:0004725">
    <property type="term" value="F:protein tyrosine phosphatase activity"/>
    <property type="evidence" value="ECO:0007669"/>
    <property type="project" value="UniProtKB-EC"/>
</dbReference>
<comment type="similarity">
    <text evidence="1">Belongs to the low molecular weight phosphotyrosine protein phosphatase family.</text>
</comment>
<dbReference type="PANTHER" id="PTHR11717:SF31">
    <property type="entry name" value="LOW MOLECULAR WEIGHT PROTEIN-TYROSINE-PHOSPHATASE ETP-RELATED"/>
    <property type="match status" value="1"/>
</dbReference>
<dbReference type="InterPro" id="IPR017867">
    <property type="entry name" value="Tyr_phospatase_low_mol_wt"/>
</dbReference>
<proteinExistence type="inferred from homology"/>
<organism evidence="8 9">
    <name type="scientific">Thiohalorhabdus denitrificans</name>
    <dbReference type="NCBI Taxonomy" id="381306"/>
    <lineage>
        <taxon>Bacteria</taxon>
        <taxon>Pseudomonadati</taxon>
        <taxon>Pseudomonadota</taxon>
        <taxon>Gammaproteobacteria</taxon>
        <taxon>Thiohalorhabdales</taxon>
        <taxon>Thiohalorhabdaceae</taxon>
        <taxon>Thiohalorhabdus</taxon>
    </lineage>
</organism>
<dbReference type="Gene3D" id="3.40.50.2300">
    <property type="match status" value="1"/>
</dbReference>
<keyword evidence="9" id="KW-1185">Reference proteome</keyword>
<dbReference type="EC" id="3.1.3.48" evidence="2"/>
<name>A0A0P9C474_9GAMM</name>
<dbReference type="PANTHER" id="PTHR11717">
    <property type="entry name" value="LOW MOLECULAR WEIGHT PROTEIN TYROSINE PHOSPHATASE"/>
    <property type="match status" value="1"/>
</dbReference>
<dbReference type="OrthoDB" id="9784339at2"/>
<evidence type="ECO:0000256" key="3">
    <source>
        <dbReference type="ARBA" id="ARBA00022801"/>
    </source>
</evidence>